<organism evidence="5 6">
    <name type="scientific">Luteimonas cucumeris</name>
    <dbReference type="NCBI Taxonomy" id="985012"/>
    <lineage>
        <taxon>Bacteria</taxon>
        <taxon>Pseudomonadati</taxon>
        <taxon>Pseudomonadota</taxon>
        <taxon>Gammaproteobacteria</taxon>
        <taxon>Lysobacterales</taxon>
        <taxon>Lysobacteraceae</taxon>
        <taxon>Luteimonas</taxon>
    </lineage>
</organism>
<dbReference type="EMBL" id="VLKN01000006">
    <property type="protein sequence ID" value="TWI00986.1"/>
    <property type="molecule type" value="Genomic_DNA"/>
</dbReference>
<dbReference type="PANTHER" id="PTHR28620:SF1">
    <property type="entry name" value="CENP-V_GFA DOMAIN-CONTAINING PROTEIN"/>
    <property type="match status" value="1"/>
</dbReference>
<dbReference type="OrthoDB" id="9805575at2"/>
<sequence>MIHKGSCHCGAVAFEFEGDIDAAITCNCSICSRKAPVLTAITRDRFRLLTAEDAAATYTFNKHAIRHRFCRTCGIHPYGESGDADDASIYVNLRCLQDFDLASVPIHAFDGRSA</sequence>
<keyword evidence="2" id="KW-0479">Metal-binding</keyword>
<evidence type="ECO:0000256" key="1">
    <source>
        <dbReference type="ARBA" id="ARBA00005495"/>
    </source>
</evidence>
<evidence type="ECO:0000313" key="6">
    <source>
        <dbReference type="Proteomes" id="UP000315167"/>
    </source>
</evidence>
<dbReference type="AlphaFoldDB" id="A0A562L0D0"/>
<dbReference type="Proteomes" id="UP000315167">
    <property type="component" value="Unassembled WGS sequence"/>
</dbReference>
<dbReference type="RefSeq" id="WP_144900098.1">
    <property type="nucleotide sequence ID" value="NZ_VLKN01000006.1"/>
</dbReference>
<dbReference type="Pfam" id="PF04828">
    <property type="entry name" value="GFA"/>
    <property type="match status" value="1"/>
</dbReference>
<evidence type="ECO:0000313" key="5">
    <source>
        <dbReference type="EMBL" id="TWI00986.1"/>
    </source>
</evidence>
<proteinExistence type="inferred from homology"/>
<evidence type="ECO:0000259" key="4">
    <source>
        <dbReference type="PROSITE" id="PS51891"/>
    </source>
</evidence>
<name>A0A562L0D0_9GAMM</name>
<dbReference type="Gene3D" id="2.170.150.70">
    <property type="match status" value="1"/>
</dbReference>
<accession>A0A562L0D0</accession>
<gene>
    <name evidence="5" type="ORF">IP90_02608</name>
</gene>
<evidence type="ECO:0000256" key="3">
    <source>
        <dbReference type="ARBA" id="ARBA00022833"/>
    </source>
</evidence>
<keyword evidence="3" id="KW-0862">Zinc</keyword>
<evidence type="ECO:0000256" key="2">
    <source>
        <dbReference type="ARBA" id="ARBA00022723"/>
    </source>
</evidence>
<dbReference type="GO" id="GO:0016846">
    <property type="term" value="F:carbon-sulfur lyase activity"/>
    <property type="evidence" value="ECO:0007669"/>
    <property type="project" value="InterPro"/>
</dbReference>
<dbReference type="InterPro" id="IPR006913">
    <property type="entry name" value="CENP-V/GFA"/>
</dbReference>
<dbReference type="InterPro" id="IPR052355">
    <property type="entry name" value="CENP-V-like"/>
</dbReference>
<keyword evidence="6" id="KW-1185">Reference proteome</keyword>
<dbReference type="SUPFAM" id="SSF51316">
    <property type="entry name" value="Mss4-like"/>
    <property type="match status" value="1"/>
</dbReference>
<comment type="similarity">
    <text evidence="1">Belongs to the Gfa family.</text>
</comment>
<comment type="caution">
    <text evidence="5">The sequence shown here is derived from an EMBL/GenBank/DDBJ whole genome shotgun (WGS) entry which is preliminary data.</text>
</comment>
<dbReference type="InterPro" id="IPR011057">
    <property type="entry name" value="Mss4-like_sf"/>
</dbReference>
<feature type="domain" description="CENP-V/GFA" evidence="4">
    <location>
        <begin position="3"/>
        <end position="110"/>
    </location>
</feature>
<dbReference type="PANTHER" id="PTHR28620">
    <property type="entry name" value="CENTROMERE PROTEIN V"/>
    <property type="match status" value="1"/>
</dbReference>
<protein>
    <recommendedName>
        <fullName evidence="4">CENP-V/GFA domain-containing protein</fullName>
    </recommendedName>
</protein>
<dbReference type="PROSITE" id="PS51891">
    <property type="entry name" value="CENP_V_GFA"/>
    <property type="match status" value="1"/>
</dbReference>
<dbReference type="GO" id="GO:0046872">
    <property type="term" value="F:metal ion binding"/>
    <property type="evidence" value="ECO:0007669"/>
    <property type="project" value="UniProtKB-KW"/>
</dbReference>
<reference evidence="5 6" key="1">
    <citation type="journal article" date="2015" name="Stand. Genomic Sci.">
        <title>Genomic Encyclopedia of Bacterial and Archaeal Type Strains, Phase III: the genomes of soil and plant-associated and newly described type strains.</title>
        <authorList>
            <person name="Whitman W.B."/>
            <person name="Woyke T."/>
            <person name="Klenk H.P."/>
            <person name="Zhou Y."/>
            <person name="Lilburn T.G."/>
            <person name="Beck B.J."/>
            <person name="De Vos P."/>
            <person name="Vandamme P."/>
            <person name="Eisen J.A."/>
            <person name="Garrity G."/>
            <person name="Hugenholtz P."/>
            <person name="Kyrpides N.C."/>
        </authorList>
    </citation>
    <scope>NUCLEOTIDE SEQUENCE [LARGE SCALE GENOMIC DNA]</scope>
    <source>
        <strain evidence="5 6">CGMCC 1.10821</strain>
    </source>
</reference>